<keyword evidence="1" id="KW-0732">Signal</keyword>
<proteinExistence type="predicted"/>
<evidence type="ECO:0000256" key="1">
    <source>
        <dbReference type="SAM" id="SignalP"/>
    </source>
</evidence>
<dbReference type="GO" id="GO:0005576">
    <property type="term" value="C:extracellular region"/>
    <property type="evidence" value="ECO:0007669"/>
    <property type="project" value="InterPro"/>
</dbReference>
<dbReference type="SUPFAM" id="SSF57256">
    <property type="entry name" value="Elafin-like"/>
    <property type="match status" value="1"/>
</dbReference>
<accession>A0A9D2XY20</accession>
<reference evidence="3" key="1">
    <citation type="submission" date="2020-03" db="EMBL/GenBank/DDBJ databases">
        <title>Intra-Species Differences in Population Size shape Life History and Genome Evolution.</title>
        <authorList>
            <person name="Willemsen D."/>
            <person name="Cui R."/>
            <person name="Valenzano D.R."/>
        </authorList>
    </citation>
    <scope>NUCLEOTIDE SEQUENCE</scope>
    <source>
        <strain evidence="3">GRZ</strain>
        <tissue evidence="3">Whole</tissue>
    </source>
</reference>
<dbReference type="SMART" id="SM00217">
    <property type="entry name" value="WAP"/>
    <property type="match status" value="1"/>
</dbReference>
<dbReference type="Pfam" id="PF00095">
    <property type="entry name" value="WAP"/>
    <property type="match status" value="1"/>
</dbReference>
<feature type="domain" description="WAP" evidence="2">
    <location>
        <begin position="24"/>
        <end position="72"/>
    </location>
</feature>
<dbReference type="Proteomes" id="UP000822369">
    <property type="component" value="Chromosome 13"/>
</dbReference>
<dbReference type="AlphaFoldDB" id="A0A9D2XY20"/>
<sequence length="96" mass="10775">MRTHWSTLAALILGFCVVLSSNSIMPKPGNCPRDVPFIMPLPPRPPCNFDNDCPEDEKCCLFNRQRTCVSPVPMIVHLVKNAATTDVDTFACHMNW</sequence>
<feature type="chain" id="PRO_5039658005" evidence="1">
    <location>
        <begin position="21"/>
        <end position="96"/>
    </location>
</feature>
<dbReference type="PROSITE" id="PS51390">
    <property type="entry name" value="WAP"/>
    <property type="match status" value="1"/>
</dbReference>
<comment type="caution">
    <text evidence="3">The sequence shown here is derived from an EMBL/GenBank/DDBJ whole genome shotgun (WGS) entry which is preliminary data.</text>
</comment>
<name>A0A9D2XY20_NOTFU</name>
<feature type="signal peptide" evidence="1">
    <location>
        <begin position="1"/>
        <end position="20"/>
    </location>
</feature>
<gene>
    <name evidence="3" type="ORF">G4P62_019794</name>
</gene>
<evidence type="ECO:0000259" key="2">
    <source>
        <dbReference type="PROSITE" id="PS51390"/>
    </source>
</evidence>
<dbReference type="EMBL" id="JAAVVJ010000013">
    <property type="protein sequence ID" value="KAF7210659.1"/>
    <property type="molecule type" value="Genomic_DNA"/>
</dbReference>
<organism evidence="3 4">
    <name type="scientific">Nothobranchius furzeri</name>
    <name type="common">Turquoise killifish</name>
    <dbReference type="NCBI Taxonomy" id="105023"/>
    <lineage>
        <taxon>Eukaryota</taxon>
        <taxon>Metazoa</taxon>
        <taxon>Chordata</taxon>
        <taxon>Craniata</taxon>
        <taxon>Vertebrata</taxon>
        <taxon>Euteleostomi</taxon>
        <taxon>Actinopterygii</taxon>
        <taxon>Neopterygii</taxon>
        <taxon>Teleostei</taxon>
        <taxon>Neoteleostei</taxon>
        <taxon>Acanthomorphata</taxon>
        <taxon>Ovalentaria</taxon>
        <taxon>Atherinomorphae</taxon>
        <taxon>Cyprinodontiformes</taxon>
        <taxon>Nothobranchiidae</taxon>
        <taxon>Nothobranchius</taxon>
    </lineage>
</organism>
<evidence type="ECO:0000313" key="3">
    <source>
        <dbReference type="EMBL" id="KAF7210659.1"/>
    </source>
</evidence>
<dbReference type="InterPro" id="IPR008197">
    <property type="entry name" value="WAP_dom"/>
</dbReference>
<protein>
    <submittedName>
        <fullName evidence="3">Transcript variant X2</fullName>
    </submittedName>
</protein>
<dbReference type="GO" id="GO:0030414">
    <property type="term" value="F:peptidase inhibitor activity"/>
    <property type="evidence" value="ECO:0007669"/>
    <property type="project" value="InterPro"/>
</dbReference>
<evidence type="ECO:0000313" key="4">
    <source>
        <dbReference type="Proteomes" id="UP000822369"/>
    </source>
</evidence>
<dbReference type="InterPro" id="IPR036645">
    <property type="entry name" value="Elafin-like_sf"/>
</dbReference>
<dbReference type="Gene3D" id="4.10.75.10">
    <property type="entry name" value="Elafin-like"/>
    <property type="match status" value="1"/>
</dbReference>